<organism evidence="9 10">
    <name type="scientific">Roseinatronobacter ekhonensis</name>
    <dbReference type="NCBI Taxonomy" id="254356"/>
    <lineage>
        <taxon>Bacteria</taxon>
        <taxon>Pseudomonadati</taxon>
        <taxon>Pseudomonadota</taxon>
        <taxon>Alphaproteobacteria</taxon>
        <taxon>Rhodobacterales</taxon>
        <taxon>Paracoccaceae</taxon>
        <taxon>Roseinatronobacter</taxon>
    </lineage>
</organism>
<dbReference type="EMBL" id="UIHC01000003">
    <property type="protein sequence ID" value="SUZ30824.1"/>
    <property type="molecule type" value="Genomic_DNA"/>
</dbReference>
<name>A0A3B0MPJ0_9RHOB</name>
<sequence length="281" mass="30669">MTALVLALVFWIAAWGCNIWLANSRWRDTRAVRIIVPVLFGVTLLVLWEGIVQGLDVSQVILPPPSLVAQTFATSLDILWTDFVQTVVKGAFRGFAIGAVAAFLCAIAIDRSAFLTRGLLPIGNFLAALPIVGVAPIMVNWFGFDWQSKAAVVVVMVFFPILVNTVQGLKSSEAMQRDLMRTYAASYTQTLFKLRLPAAMPFIFNGLKIATTLALIGAIVAEYFGSPTRGMGFRISTAVGSLSIDLVWAEIAVAAMVGTSAYGVMAWIERRVTFWHPSHRN</sequence>
<evidence type="ECO:0000256" key="5">
    <source>
        <dbReference type="ARBA" id="ARBA00022989"/>
    </source>
</evidence>
<dbReference type="PANTHER" id="PTHR30151:SF0">
    <property type="entry name" value="ABC TRANSPORTER PERMEASE PROTEIN MJ0413-RELATED"/>
    <property type="match status" value="1"/>
</dbReference>
<keyword evidence="5 7" id="KW-1133">Transmembrane helix</keyword>
<keyword evidence="3" id="KW-1003">Cell membrane</keyword>
<dbReference type="PANTHER" id="PTHR30151">
    <property type="entry name" value="ALKANE SULFONATE ABC TRANSPORTER-RELATED, MEMBRANE SUBUNIT"/>
    <property type="match status" value="1"/>
</dbReference>
<accession>A0A3B0MPJ0</accession>
<feature type="transmembrane region" description="Helical" evidence="7">
    <location>
        <begin position="202"/>
        <end position="226"/>
    </location>
</feature>
<feature type="transmembrane region" description="Helical" evidence="7">
    <location>
        <begin position="246"/>
        <end position="268"/>
    </location>
</feature>
<dbReference type="RefSeq" id="WP_121093115.1">
    <property type="nucleotide sequence ID" value="NZ_UIHC01000003.1"/>
</dbReference>
<dbReference type="Pfam" id="PF00528">
    <property type="entry name" value="BPD_transp_1"/>
    <property type="match status" value="1"/>
</dbReference>
<dbReference type="Gene3D" id="1.10.3720.10">
    <property type="entry name" value="MetI-like"/>
    <property type="match status" value="1"/>
</dbReference>
<evidence type="ECO:0000256" key="3">
    <source>
        <dbReference type="ARBA" id="ARBA00022475"/>
    </source>
</evidence>
<protein>
    <submittedName>
        <fullName evidence="9">Riboflavin transport system permease protein RibX</fullName>
    </submittedName>
</protein>
<feature type="transmembrane region" description="Helical" evidence="7">
    <location>
        <begin position="92"/>
        <end position="110"/>
    </location>
</feature>
<reference evidence="10" key="1">
    <citation type="submission" date="2018-08" db="EMBL/GenBank/DDBJ databases">
        <authorList>
            <person name="Rodrigo-Torres L."/>
            <person name="Arahal R. D."/>
            <person name="Lucena T."/>
        </authorList>
    </citation>
    <scope>NUCLEOTIDE SEQUENCE [LARGE SCALE GENOMIC DNA]</scope>
    <source>
        <strain evidence="10">CECT 7235</strain>
    </source>
</reference>
<dbReference type="InterPro" id="IPR035906">
    <property type="entry name" value="MetI-like_sf"/>
</dbReference>
<feature type="transmembrane region" description="Helical" evidence="7">
    <location>
        <begin position="150"/>
        <end position="169"/>
    </location>
</feature>
<evidence type="ECO:0000259" key="8">
    <source>
        <dbReference type="Pfam" id="PF00528"/>
    </source>
</evidence>
<keyword evidence="4 7" id="KW-0812">Transmembrane</keyword>
<feature type="transmembrane region" description="Helical" evidence="7">
    <location>
        <begin position="122"/>
        <end position="144"/>
    </location>
</feature>
<dbReference type="InterPro" id="IPR000515">
    <property type="entry name" value="MetI-like"/>
</dbReference>
<evidence type="ECO:0000313" key="10">
    <source>
        <dbReference type="Proteomes" id="UP000272908"/>
    </source>
</evidence>
<proteinExistence type="predicted"/>
<evidence type="ECO:0000256" key="6">
    <source>
        <dbReference type="ARBA" id="ARBA00023136"/>
    </source>
</evidence>
<dbReference type="GO" id="GO:0055085">
    <property type="term" value="P:transmembrane transport"/>
    <property type="evidence" value="ECO:0007669"/>
    <property type="project" value="InterPro"/>
</dbReference>
<keyword evidence="2" id="KW-0813">Transport</keyword>
<dbReference type="SUPFAM" id="SSF161098">
    <property type="entry name" value="MetI-like"/>
    <property type="match status" value="1"/>
</dbReference>
<evidence type="ECO:0000256" key="7">
    <source>
        <dbReference type="SAM" id="Phobius"/>
    </source>
</evidence>
<keyword evidence="10" id="KW-1185">Reference proteome</keyword>
<feature type="domain" description="ABC transmembrane type-1" evidence="8">
    <location>
        <begin position="99"/>
        <end position="273"/>
    </location>
</feature>
<comment type="subcellular location">
    <subcellularLocation>
        <location evidence="1">Cell membrane</location>
        <topology evidence="1">Multi-pass membrane protein</topology>
    </subcellularLocation>
</comment>
<gene>
    <name evidence="9" type="primary">ribX_2</name>
    <name evidence="9" type="ORF">ROE7235_00553</name>
</gene>
<keyword evidence="6 7" id="KW-0472">Membrane</keyword>
<dbReference type="OrthoDB" id="9792509at2"/>
<evidence type="ECO:0000313" key="9">
    <source>
        <dbReference type="EMBL" id="SUZ30824.1"/>
    </source>
</evidence>
<evidence type="ECO:0000256" key="1">
    <source>
        <dbReference type="ARBA" id="ARBA00004651"/>
    </source>
</evidence>
<dbReference type="Proteomes" id="UP000272908">
    <property type="component" value="Unassembled WGS sequence"/>
</dbReference>
<feature type="transmembrane region" description="Helical" evidence="7">
    <location>
        <begin position="32"/>
        <end position="48"/>
    </location>
</feature>
<dbReference type="AlphaFoldDB" id="A0A3B0MPJ0"/>
<dbReference type="GO" id="GO:0005886">
    <property type="term" value="C:plasma membrane"/>
    <property type="evidence" value="ECO:0007669"/>
    <property type="project" value="UniProtKB-SubCell"/>
</dbReference>
<evidence type="ECO:0000256" key="4">
    <source>
        <dbReference type="ARBA" id="ARBA00022692"/>
    </source>
</evidence>
<evidence type="ECO:0000256" key="2">
    <source>
        <dbReference type="ARBA" id="ARBA00022448"/>
    </source>
</evidence>